<feature type="coiled-coil region" evidence="6">
    <location>
        <begin position="69"/>
        <end position="138"/>
    </location>
</feature>
<dbReference type="OrthoDB" id="2186602at2759"/>
<feature type="compositionally biased region" description="Low complexity" evidence="7">
    <location>
        <begin position="33"/>
        <end position="43"/>
    </location>
</feature>
<name>A0A0V1MKP5_9BILA</name>
<dbReference type="InterPro" id="IPR031336">
    <property type="entry name" value="CDC73_C"/>
</dbReference>
<feature type="coiled-coil region" evidence="6">
    <location>
        <begin position="370"/>
        <end position="453"/>
    </location>
</feature>
<gene>
    <name evidence="10" type="primary">Cdc73</name>
    <name evidence="10" type="ORF">T10_7848</name>
</gene>
<evidence type="ECO:0000313" key="10">
    <source>
        <dbReference type="EMBL" id="KRZ72349.1"/>
    </source>
</evidence>
<dbReference type="PANTHER" id="PTHR12466:SF8">
    <property type="entry name" value="PARAFIBROMIN"/>
    <property type="match status" value="1"/>
</dbReference>
<evidence type="ECO:0000259" key="9">
    <source>
        <dbReference type="Pfam" id="PF16050"/>
    </source>
</evidence>
<evidence type="ECO:0000256" key="6">
    <source>
        <dbReference type="SAM" id="Coils"/>
    </source>
</evidence>
<proteinExistence type="inferred from homology"/>
<evidence type="ECO:0000313" key="11">
    <source>
        <dbReference type="Proteomes" id="UP000054843"/>
    </source>
</evidence>
<dbReference type="FunFam" id="3.40.50.11990:FF:000002">
    <property type="entry name" value="protein CDC73 homolog"/>
    <property type="match status" value="1"/>
</dbReference>
<dbReference type="Pfam" id="PF16050">
    <property type="entry name" value="CDC73_N"/>
    <property type="match status" value="1"/>
</dbReference>
<evidence type="ECO:0000256" key="4">
    <source>
        <dbReference type="ARBA" id="ARBA00023163"/>
    </source>
</evidence>
<dbReference type="GO" id="GO:0016593">
    <property type="term" value="C:Cdc73/Paf1 complex"/>
    <property type="evidence" value="ECO:0007669"/>
    <property type="project" value="InterPro"/>
</dbReference>
<protein>
    <submittedName>
        <fullName evidence="10">Parafibromin</fullName>
    </submittedName>
</protein>
<sequence length="992" mass="114971">MCSYEMTRSVEVKLSKFAYFLSMEANKRATSGQKRQQQQQQKRQSPRLSSTVQSKNVTRVQPDVETHYIQTLEQEVDFLELENSLLKSELEKDAAGCDVKKEKTRKCQVNVKSGEANVEALLDENEQLKKQLAHVTELGQAYKRNLSEEVVELRKKLDDTVPDISCREAELAQLRIEVEEGKQKLAQATRMVAFFKAQCKSDGQNGDMMLCRKHGDKQAQVEKLANELKLLECRMSELNERYQQSQDEKLAMKKQLRQAELQAKKDRLIAEKVIEENENLIQENSQLQVTVSKMLLQTDTNFPIVGDEKCQSELVQMKENERLLRAELISRENALHDAHVEQRRLCCQIEDLESTQRTLKQSQGKLYDQIESLQSASRVLSDENKQLRQEILALETSIETHLANIQQQSEEIKTLRNRLSAYEQQKKIISAKLRNAQQEHREKFLQLNQLATEFRQISQSLYNDTSPARYLAECEDNNSKKGDSADVCNFSKMADPLKFFRDYILNNRRIVERDEYIIFGDTAFNKDAKTNYLVWNKKDEYYTVGSLWFFYKNRELLHTTYVKEAVSNNVQIVTRPDRKTLEEYLTNEKFDRIPANVDLSAPIPQSIPVSRLTSLADAQAEAKRPRVEDEEQARKDKERLMAILDRGTSMNVTKPDTIRDLSKEHGLTAEKIAALRSKALARKRTQIKNTEEEIEEPTRTFVENDKLDANRDIISRERTYRTRTTVMQSSVNLANQVFAILERMKAKENKNRPQPAVVPEAVEKHRAGYSRYAQERFRKEETEDFNIDTKRSFAAQAMKIDEHLEPKKTIPDSAKVISNAIKPPMKRVSRTPIIIIPSANSSLITVFNVRELLENFRFVSSAEKRAAGAKREPEVLIQRSKEGGVTVPYRVVDNPLRFLPEDWDRVVAVFAQGPAWQFKGWPLGASPTDIFSKVKAFHLTWDDDKLDNNISQWAVDVMALSRTKRHLDRAIFQKFWESVERHIRRHKPFLRY</sequence>
<accession>A0A0V1MKP5</accession>
<dbReference type="InterPro" id="IPR007852">
    <property type="entry name" value="Cdc73/Parafibromin"/>
</dbReference>
<keyword evidence="4" id="KW-0804">Transcription</keyword>
<feature type="compositionally biased region" description="Polar residues" evidence="7">
    <location>
        <begin position="46"/>
        <end position="59"/>
    </location>
</feature>
<evidence type="ECO:0000256" key="5">
    <source>
        <dbReference type="ARBA" id="ARBA00023242"/>
    </source>
</evidence>
<dbReference type="GO" id="GO:0006368">
    <property type="term" value="P:transcription elongation by RNA polymerase II"/>
    <property type="evidence" value="ECO:0007669"/>
    <property type="project" value="InterPro"/>
</dbReference>
<dbReference type="STRING" id="268474.A0A0V1MKP5"/>
<organism evidence="10 11">
    <name type="scientific">Trichinella papuae</name>
    <dbReference type="NCBI Taxonomy" id="268474"/>
    <lineage>
        <taxon>Eukaryota</taxon>
        <taxon>Metazoa</taxon>
        <taxon>Ecdysozoa</taxon>
        <taxon>Nematoda</taxon>
        <taxon>Enoplea</taxon>
        <taxon>Dorylaimia</taxon>
        <taxon>Trichinellida</taxon>
        <taxon>Trichinellidae</taxon>
        <taxon>Trichinella</taxon>
    </lineage>
</organism>
<dbReference type="GO" id="GO:0032968">
    <property type="term" value="P:positive regulation of transcription elongation by RNA polymerase II"/>
    <property type="evidence" value="ECO:0007669"/>
    <property type="project" value="TreeGrafter"/>
</dbReference>
<dbReference type="InterPro" id="IPR038103">
    <property type="entry name" value="CDC73_C_sf"/>
</dbReference>
<feature type="coiled-coil region" evidence="6">
    <location>
        <begin position="164"/>
        <end position="290"/>
    </location>
</feature>
<dbReference type="Pfam" id="PF05179">
    <property type="entry name" value="CDC73_C"/>
    <property type="match status" value="1"/>
</dbReference>
<keyword evidence="5" id="KW-0539">Nucleus</keyword>
<dbReference type="GO" id="GO:0000993">
    <property type="term" value="F:RNA polymerase II complex binding"/>
    <property type="evidence" value="ECO:0007669"/>
    <property type="project" value="TreeGrafter"/>
</dbReference>
<dbReference type="Gene3D" id="3.40.50.11990">
    <property type="entry name" value="RNA polymerase II accessory factor, Cdc73 C-terminal domain"/>
    <property type="match status" value="1"/>
</dbReference>
<dbReference type="AlphaFoldDB" id="A0A0V1MKP5"/>
<feature type="domain" description="Cell division control protein 73 C-terminal" evidence="8">
    <location>
        <begin position="829"/>
        <end position="982"/>
    </location>
</feature>
<evidence type="ECO:0000256" key="2">
    <source>
        <dbReference type="ARBA" id="ARBA00010427"/>
    </source>
</evidence>
<comment type="similarity">
    <text evidence="2">Belongs to the CDC73 family.</text>
</comment>
<keyword evidence="11" id="KW-1185">Reference proteome</keyword>
<keyword evidence="6" id="KW-0175">Coiled coil</keyword>
<dbReference type="InterPro" id="IPR032041">
    <property type="entry name" value="Cdc73_N"/>
</dbReference>
<evidence type="ECO:0000256" key="7">
    <source>
        <dbReference type="SAM" id="MobiDB-lite"/>
    </source>
</evidence>
<comment type="subcellular location">
    <subcellularLocation>
        <location evidence="1">Nucleus</location>
    </subcellularLocation>
</comment>
<keyword evidence="3" id="KW-0805">Transcription regulation</keyword>
<dbReference type="SUPFAM" id="SSF58018">
    <property type="entry name" value="Coiled-coil dimerization domain from cortexillin I"/>
    <property type="match status" value="1"/>
</dbReference>
<dbReference type="PANTHER" id="PTHR12466">
    <property type="entry name" value="CDC73 DOMAIN PROTEIN"/>
    <property type="match status" value="1"/>
</dbReference>
<evidence type="ECO:0000259" key="8">
    <source>
        <dbReference type="Pfam" id="PF05179"/>
    </source>
</evidence>
<dbReference type="EMBL" id="JYDO01000080">
    <property type="protein sequence ID" value="KRZ72349.1"/>
    <property type="molecule type" value="Genomic_DNA"/>
</dbReference>
<evidence type="ECO:0000256" key="1">
    <source>
        <dbReference type="ARBA" id="ARBA00004123"/>
    </source>
</evidence>
<dbReference type="Proteomes" id="UP000054843">
    <property type="component" value="Unassembled WGS sequence"/>
</dbReference>
<reference evidence="10 11" key="1">
    <citation type="submission" date="2015-01" db="EMBL/GenBank/DDBJ databases">
        <title>Evolution of Trichinella species and genotypes.</title>
        <authorList>
            <person name="Korhonen P.K."/>
            <person name="Edoardo P."/>
            <person name="Giuseppe L.R."/>
            <person name="Gasser R.B."/>
        </authorList>
    </citation>
    <scope>NUCLEOTIDE SEQUENCE [LARGE SCALE GENOMIC DNA]</scope>
    <source>
        <strain evidence="10">ISS1980</strain>
    </source>
</reference>
<feature type="domain" description="Paf1 complex subunit Cdc73 N-terminal" evidence="9">
    <location>
        <begin position="493"/>
        <end position="776"/>
    </location>
</feature>
<evidence type="ECO:0000256" key="3">
    <source>
        <dbReference type="ARBA" id="ARBA00023015"/>
    </source>
</evidence>
<comment type="caution">
    <text evidence="10">The sequence shown here is derived from an EMBL/GenBank/DDBJ whole genome shotgun (WGS) entry which is preliminary data.</text>
</comment>
<feature type="region of interest" description="Disordered" evidence="7">
    <location>
        <begin position="29"/>
        <end position="59"/>
    </location>
</feature>